<gene>
    <name evidence="1" type="ORF">M9H77_26371</name>
</gene>
<protein>
    <submittedName>
        <fullName evidence="1">Uncharacterized protein</fullName>
    </submittedName>
</protein>
<organism evidence="1 2">
    <name type="scientific">Catharanthus roseus</name>
    <name type="common">Madagascar periwinkle</name>
    <name type="synonym">Vinca rosea</name>
    <dbReference type="NCBI Taxonomy" id="4058"/>
    <lineage>
        <taxon>Eukaryota</taxon>
        <taxon>Viridiplantae</taxon>
        <taxon>Streptophyta</taxon>
        <taxon>Embryophyta</taxon>
        <taxon>Tracheophyta</taxon>
        <taxon>Spermatophyta</taxon>
        <taxon>Magnoliopsida</taxon>
        <taxon>eudicotyledons</taxon>
        <taxon>Gunneridae</taxon>
        <taxon>Pentapetalae</taxon>
        <taxon>asterids</taxon>
        <taxon>lamiids</taxon>
        <taxon>Gentianales</taxon>
        <taxon>Apocynaceae</taxon>
        <taxon>Rauvolfioideae</taxon>
        <taxon>Vinceae</taxon>
        <taxon>Catharanthinae</taxon>
        <taxon>Catharanthus</taxon>
    </lineage>
</organism>
<sequence>MCQKNISKEEEKSHLTSLQENKWFPILWSRVQQLIDRVLSLNLKTPVNMPAAKLDLYKYHFPFHFNTKKITQTRSLESHTVLEQFKELKKGSMILQILINTYIFLTEHFQSQPELHPAKQTFELFQRLFLKTTETINHHE</sequence>
<dbReference type="Proteomes" id="UP001060085">
    <property type="component" value="Linkage Group LG06"/>
</dbReference>
<comment type="caution">
    <text evidence="1">The sequence shown here is derived from an EMBL/GenBank/DDBJ whole genome shotgun (WGS) entry which is preliminary data.</text>
</comment>
<name>A0ACC0ADQ6_CATRO</name>
<dbReference type="EMBL" id="CM044706">
    <property type="protein sequence ID" value="KAI5657578.1"/>
    <property type="molecule type" value="Genomic_DNA"/>
</dbReference>
<keyword evidence="2" id="KW-1185">Reference proteome</keyword>
<reference evidence="2" key="1">
    <citation type="journal article" date="2023" name="Nat. Plants">
        <title>Single-cell RNA sequencing provides a high-resolution roadmap for understanding the multicellular compartmentation of specialized metabolism.</title>
        <authorList>
            <person name="Sun S."/>
            <person name="Shen X."/>
            <person name="Li Y."/>
            <person name="Li Y."/>
            <person name="Wang S."/>
            <person name="Li R."/>
            <person name="Zhang H."/>
            <person name="Shen G."/>
            <person name="Guo B."/>
            <person name="Wei J."/>
            <person name="Xu J."/>
            <person name="St-Pierre B."/>
            <person name="Chen S."/>
            <person name="Sun C."/>
        </authorList>
    </citation>
    <scope>NUCLEOTIDE SEQUENCE [LARGE SCALE GENOMIC DNA]</scope>
</reference>
<evidence type="ECO:0000313" key="1">
    <source>
        <dbReference type="EMBL" id="KAI5657578.1"/>
    </source>
</evidence>
<evidence type="ECO:0000313" key="2">
    <source>
        <dbReference type="Proteomes" id="UP001060085"/>
    </source>
</evidence>
<accession>A0ACC0ADQ6</accession>
<proteinExistence type="predicted"/>